<dbReference type="Proteomes" id="UP000029556">
    <property type="component" value="Unassembled WGS sequence"/>
</dbReference>
<evidence type="ECO:0000259" key="2">
    <source>
        <dbReference type="PROSITE" id="PS50937"/>
    </source>
</evidence>
<reference evidence="3 4" key="1">
    <citation type="submission" date="2014-07" db="EMBL/GenBank/DDBJ databases">
        <authorList>
            <person name="McCorrison J."/>
            <person name="Sanka R."/>
            <person name="Torralba M."/>
            <person name="Gillis M."/>
            <person name="Haft D.H."/>
            <person name="Methe B."/>
            <person name="Sutton G."/>
            <person name="Nelson K.E."/>
        </authorList>
    </citation>
    <scope>NUCLEOTIDE SEQUENCE [LARGE SCALE GENOMIC DNA]</scope>
    <source>
        <strain evidence="3 4">DNF00853</strain>
    </source>
</reference>
<keyword evidence="1" id="KW-0238">DNA-binding</keyword>
<accession>A0A096BIX0</accession>
<dbReference type="Pfam" id="PF13411">
    <property type="entry name" value="MerR_1"/>
    <property type="match status" value="1"/>
</dbReference>
<evidence type="ECO:0000313" key="4">
    <source>
        <dbReference type="Proteomes" id="UP000029556"/>
    </source>
</evidence>
<sequence length="116" mass="13435">MALNPDKNVKLYYSIKEVAKQFGINESTLRYWETEFPQLKPKTVSSTKVRQYTDADIEEIRVIYNLVRVRGFKLSAARKMLGANRKGAEKSSEVLETLLSVRDQLQELRKQLDVIV</sequence>
<feature type="domain" description="HTH merR-type" evidence="2">
    <location>
        <begin position="12"/>
        <end position="83"/>
    </location>
</feature>
<dbReference type="GO" id="GO:0003677">
    <property type="term" value="F:DNA binding"/>
    <property type="evidence" value="ECO:0007669"/>
    <property type="project" value="UniProtKB-KW"/>
</dbReference>
<dbReference type="SMART" id="SM00422">
    <property type="entry name" value="HTH_MERR"/>
    <property type="match status" value="1"/>
</dbReference>
<dbReference type="EMBL" id="JRNN01000095">
    <property type="protein sequence ID" value="KGF33104.1"/>
    <property type="molecule type" value="Genomic_DNA"/>
</dbReference>
<proteinExistence type="predicted"/>
<dbReference type="GO" id="GO:0003700">
    <property type="term" value="F:DNA-binding transcription factor activity"/>
    <property type="evidence" value="ECO:0007669"/>
    <property type="project" value="InterPro"/>
</dbReference>
<gene>
    <name evidence="3" type="ORF">HMPREF2137_11825</name>
</gene>
<dbReference type="InterPro" id="IPR000551">
    <property type="entry name" value="MerR-type_HTH_dom"/>
</dbReference>
<dbReference type="AlphaFoldDB" id="A0A096BIX0"/>
<comment type="caution">
    <text evidence="3">The sequence shown here is derived from an EMBL/GenBank/DDBJ whole genome shotgun (WGS) entry which is preliminary data.</text>
</comment>
<name>A0A096BIX0_9BACT</name>
<dbReference type="Gene3D" id="1.10.1660.10">
    <property type="match status" value="1"/>
</dbReference>
<protein>
    <submittedName>
        <fullName evidence="3">Transcriptional regulator</fullName>
    </submittedName>
</protein>
<dbReference type="InterPro" id="IPR009061">
    <property type="entry name" value="DNA-bd_dom_put_sf"/>
</dbReference>
<dbReference type="PANTHER" id="PTHR30204:SF15">
    <property type="entry name" value="BLL5018 PROTEIN"/>
    <property type="match status" value="1"/>
</dbReference>
<dbReference type="InterPro" id="IPR047057">
    <property type="entry name" value="MerR_fam"/>
</dbReference>
<dbReference type="OrthoDB" id="9810140at2"/>
<dbReference type="PROSITE" id="PS50937">
    <property type="entry name" value="HTH_MERR_2"/>
    <property type="match status" value="1"/>
</dbReference>
<dbReference type="RefSeq" id="WP_023057030.1">
    <property type="nucleotide sequence ID" value="NZ_JRNN01000095.1"/>
</dbReference>
<dbReference type="PANTHER" id="PTHR30204">
    <property type="entry name" value="REDOX-CYCLING DRUG-SENSING TRANSCRIPTIONAL ACTIVATOR SOXR"/>
    <property type="match status" value="1"/>
</dbReference>
<dbReference type="SUPFAM" id="SSF46955">
    <property type="entry name" value="Putative DNA-binding domain"/>
    <property type="match status" value="1"/>
</dbReference>
<evidence type="ECO:0000313" key="3">
    <source>
        <dbReference type="EMBL" id="KGF33104.1"/>
    </source>
</evidence>
<organism evidence="3 4">
    <name type="scientific">Hoylesella buccalis DNF00853</name>
    <dbReference type="NCBI Taxonomy" id="1401074"/>
    <lineage>
        <taxon>Bacteria</taxon>
        <taxon>Pseudomonadati</taxon>
        <taxon>Bacteroidota</taxon>
        <taxon>Bacteroidia</taxon>
        <taxon>Bacteroidales</taxon>
        <taxon>Prevotellaceae</taxon>
        <taxon>Hoylesella</taxon>
    </lineage>
</organism>
<evidence type="ECO:0000256" key="1">
    <source>
        <dbReference type="ARBA" id="ARBA00023125"/>
    </source>
</evidence>